<evidence type="ECO:0000313" key="2">
    <source>
        <dbReference type="EMBL" id="PCH41221.1"/>
    </source>
</evidence>
<dbReference type="Proteomes" id="UP000218811">
    <property type="component" value="Unassembled WGS sequence"/>
</dbReference>
<keyword evidence="2" id="KW-0808">Transferase</keyword>
<dbReference type="GO" id="GO:0016747">
    <property type="term" value="F:acyltransferase activity, transferring groups other than amino-acyl groups"/>
    <property type="evidence" value="ECO:0007669"/>
    <property type="project" value="InterPro"/>
</dbReference>
<dbReference type="OrthoDB" id="9975416at2759"/>
<dbReference type="GO" id="GO:0009100">
    <property type="term" value="P:glycoprotein metabolic process"/>
    <property type="evidence" value="ECO:0007669"/>
    <property type="project" value="TreeGrafter"/>
</dbReference>
<dbReference type="Pfam" id="PF00583">
    <property type="entry name" value="Acetyltransf_1"/>
    <property type="match status" value="1"/>
</dbReference>
<dbReference type="InterPro" id="IPR051822">
    <property type="entry name" value="Glycosyl_Hydrolase_84"/>
</dbReference>
<evidence type="ECO:0000259" key="1">
    <source>
        <dbReference type="PROSITE" id="PS51186"/>
    </source>
</evidence>
<dbReference type="GO" id="GO:0016231">
    <property type="term" value="F:beta-N-acetylglucosaminidase activity"/>
    <property type="evidence" value="ECO:0007669"/>
    <property type="project" value="TreeGrafter"/>
</dbReference>
<keyword evidence="2" id="KW-0012">Acyltransferase</keyword>
<dbReference type="PROSITE" id="PS51186">
    <property type="entry name" value="GNAT"/>
    <property type="match status" value="1"/>
</dbReference>
<dbReference type="SUPFAM" id="SSF55729">
    <property type="entry name" value="Acyl-CoA N-acyltransferases (Nat)"/>
    <property type="match status" value="1"/>
</dbReference>
<organism evidence="2 3">
    <name type="scientific">Wolfiporia cocos (strain MD-104)</name>
    <name type="common">Brown rot fungus</name>
    <dbReference type="NCBI Taxonomy" id="742152"/>
    <lineage>
        <taxon>Eukaryota</taxon>
        <taxon>Fungi</taxon>
        <taxon>Dikarya</taxon>
        <taxon>Basidiomycota</taxon>
        <taxon>Agaricomycotina</taxon>
        <taxon>Agaricomycetes</taxon>
        <taxon>Polyporales</taxon>
        <taxon>Phaeolaceae</taxon>
        <taxon>Wolfiporia</taxon>
    </lineage>
</organism>
<proteinExistence type="predicted"/>
<evidence type="ECO:0000313" key="3">
    <source>
        <dbReference type="Proteomes" id="UP000218811"/>
    </source>
</evidence>
<dbReference type="CDD" id="cd04301">
    <property type="entry name" value="NAT_SF"/>
    <property type="match status" value="1"/>
</dbReference>
<sequence length="216" mass="24020">MAEKSGSSEGIYIRQAIIADSPALSRICLVTGNAGTSAEDMHDFDELPGLVYAEPYVHLPGGFGFVLVDPTESNAVVGYIVGAADTRAFEQQADLSWYPRVRERYSHHPSDAATLKSADARYIEILHNPAHAADACITFSPAHLHINILPEYQRQGWGRRLMAHAVDHLRDKALDRVWLGLDPRNVAAQRFYERLGFKALVDAPPGMMCLRFEDFK</sequence>
<protein>
    <submittedName>
        <fullName evidence="2">Acyl-CoA N-acyltransferase</fullName>
    </submittedName>
</protein>
<gene>
    <name evidence="2" type="ORF">WOLCODRAFT_137256</name>
</gene>
<feature type="domain" description="N-acetyltransferase" evidence="1">
    <location>
        <begin position="84"/>
        <end position="213"/>
    </location>
</feature>
<dbReference type="InterPro" id="IPR000182">
    <property type="entry name" value="GNAT_dom"/>
</dbReference>
<dbReference type="PANTHER" id="PTHR13170:SF16">
    <property type="entry name" value="PROTEIN O-GLCNACASE"/>
    <property type="match status" value="1"/>
</dbReference>
<dbReference type="AlphaFoldDB" id="A0A2H3JH58"/>
<dbReference type="OMA" id="YQRKGWG"/>
<dbReference type="InterPro" id="IPR016181">
    <property type="entry name" value="Acyl_CoA_acyltransferase"/>
</dbReference>
<keyword evidence="3" id="KW-1185">Reference proteome</keyword>
<reference evidence="2 3" key="1">
    <citation type="journal article" date="2012" name="Science">
        <title>The Paleozoic origin of enzymatic lignin decomposition reconstructed from 31 fungal genomes.</title>
        <authorList>
            <person name="Floudas D."/>
            <person name="Binder M."/>
            <person name="Riley R."/>
            <person name="Barry K."/>
            <person name="Blanchette R.A."/>
            <person name="Henrissat B."/>
            <person name="Martinez A.T."/>
            <person name="Otillar R."/>
            <person name="Spatafora J.W."/>
            <person name="Yadav J.S."/>
            <person name="Aerts A."/>
            <person name="Benoit I."/>
            <person name="Boyd A."/>
            <person name="Carlson A."/>
            <person name="Copeland A."/>
            <person name="Coutinho P.M."/>
            <person name="de Vries R.P."/>
            <person name="Ferreira P."/>
            <person name="Findley K."/>
            <person name="Foster B."/>
            <person name="Gaskell J."/>
            <person name="Glotzer D."/>
            <person name="Gorecki P."/>
            <person name="Heitman J."/>
            <person name="Hesse C."/>
            <person name="Hori C."/>
            <person name="Igarashi K."/>
            <person name="Jurgens J.A."/>
            <person name="Kallen N."/>
            <person name="Kersten P."/>
            <person name="Kohler A."/>
            <person name="Kuees U."/>
            <person name="Kumar T.K.A."/>
            <person name="Kuo A."/>
            <person name="LaButti K."/>
            <person name="Larrondo L.F."/>
            <person name="Lindquist E."/>
            <person name="Ling A."/>
            <person name="Lombard V."/>
            <person name="Lucas S."/>
            <person name="Lundell T."/>
            <person name="Martin R."/>
            <person name="McLaughlin D.J."/>
            <person name="Morgenstern I."/>
            <person name="Morin E."/>
            <person name="Murat C."/>
            <person name="Nagy L.G."/>
            <person name="Nolan M."/>
            <person name="Ohm R.A."/>
            <person name="Patyshakuliyeva A."/>
            <person name="Rokas A."/>
            <person name="Ruiz-Duenas F.J."/>
            <person name="Sabat G."/>
            <person name="Salamov A."/>
            <person name="Samejima M."/>
            <person name="Schmutz J."/>
            <person name="Slot J.C."/>
            <person name="St John F."/>
            <person name="Stenlid J."/>
            <person name="Sun H."/>
            <person name="Sun S."/>
            <person name="Syed K."/>
            <person name="Tsang A."/>
            <person name="Wiebenga A."/>
            <person name="Young D."/>
            <person name="Pisabarro A."/>
            <person name="Eastwood D.C."/>
            <person name="Martin F."/>
            <person name="Cullen D."/>
            <person name="Grigoriev I.V."/>
            <person name="Hibbett D.S."/>
        </authorList>
    </citation>
    <scope>NUCLEOTIDE SEQUENCE [LARGE SCALE GENOMIC DNA]</scope>
    <source>
        <strain evidence="2 3">MD-104</strain>
    </source>
</reference>
<dbReference type="EMBL" id="KB468113">
    <property type="protein sequence ID" value="PCH41221.1"/>
    <property type="molecule type" value="Genomic_DNA"/>
</dbReference>
<dbReference type="Gene3D" id="3.40.630.30">
    <property type="match status" value="1"/>
</dbReference>
<dbReference type="PANTHER" id="PTHR13170">
    <property type="entry name" value="O-GLCNACASE"/>
    <property type="match status" value="1"/>
</dbReference>
<accession>A0A2H3JH58</accession>
<name>A0A2H3JH58_WOLCO</name>